<reference evidence="2 3" key="1">
    <citation type="submission" date="2023-10" db="EMBL/GenBank/DDBJ databases">
        <title>Noviherbaspirillum sp. CPCC 100848 genome assembly.</title>
        <authorList>
            <person name="Li X.Y."/>
            <person name="Fang X.M."/>
        </authorList>
    </citation>
    <scope>NUCLEOTIDE SEQUENCE [LARGE SCALE GENOMIC DNA]</scope>
    <source>
        <strain evidence="2 3">CPCC 100848</strain>
    </source>
</reference>
<dbReference type="InterPro" id="IPR036928">
    <property type="entry name" value="AS_sf"/>
</dbReference>
<accession>A0ABU6JDN9</accession>
<sequence>MDISTFLLTESARAIGTAIAAGKLTSVQATRFYLNRIKQFDEGANGINAVRTISPIALQLAEAADHEISTGRSRGALHGVPFLVKDNIFTADGATAAAGSKALAEFVPSYQATLIGKLLDAGAVLLGKTNMTEFADFVSDVMPAEYSGAGGVVRNPHGMRYDRGQGSSVGSAAAVAARFCAFAIGTETQNSVQTPAVFSSIVGFKPTVGRVSRHGIVPLVPSQDSPGALTVCVDDAALVLQTISGADMRDTATLGFFPIAEDNEAAGTLRGIRIGVPRRFAADLVLNSERGPALERVLTALAGAGATIVDPCDFPSAEQLHEVRSSVFRTEFKASLNDLLGSLRPCGFSSLQELIDWNNTYPEAIPYGQSLMEAANAAAGIDSLQYINDRRRDVALSTLGGISGALAAGGADVLMVPMTVAAKCTGKAGAPVIAIPAGHDLSGTPFGITLFAEPGADQRLLRIAMAVESVIGQRIIPSMG</sequence>
<dbReference type="PANTHER" id="PTHR42678">
    <property type="entry name" value="AMIDASE"/>
    <property type="match status" value="1"/>
</dbReference>
<evidence type="ECO:0000313" key="2">
    <source>
        <dbReference type="EMBL" id="MEC4721759.1"/>
    </source>
</evidence>
<gene>
    <name evidence="2" type="ORF">RY831_21555</name>
</gene>
<evidence type="ECO:0000259" key="1">
    <source>
        <dbReference type="Pfam" id="PF01425"/>
    </source>
</evidence>
<dbReference type="Gene3D" id="3.90.1300.10">
    <property type="entry name" value="Amidase signature (AS) domain"/>
    <property type="match status" value="1"/>
</dbReference>
<comment type="caution">
    <text evidence="2">The sequence shown here is derived from an EMBL/GenBank/DDBJ whole genome shotgun (WGS) entry which is preliminary data.</text>
</comment>
<keyword evidence="3" id="KW-1185">Reference proteome</keyword>
<dbReference type="SUPFAM" id="SSF75304">
    <property type="entry name" value="Amidase signature (AS) enzymes"/>
    <property type="match status" value="1"/>
</dbReference>
<dbReference type="InterPro" id="IPR023631">
    <property type="entry name" value="Amidase_dom"/>
</dbReference>
<dbReference type="Pfam" id="PF01425">
    <property type="entry name" value="Amidase"/>
    <property type="match status" value="1"/>
</dbReference>
<dbReference type="Proteomes" id="UP001352263">
    <property type="component" value="Unassembled WGS sequence"/>
</dbReference>
<feature type="domain" description="Amidase" evidence="1">
    <location>
        <begin position="29"/>
        <end position="421"/>
    </location>
</feature>
<protein>
    <submittedName>
        <fullName evidence="2">Amidase family protein</fullName>
    </submittedName>
</protein>
<dbReference type="PANTHER" id="PTHR42678:SF34">
    <property type="entry name" value="OS04G0183300 PROTEIN"/>
    <property type="match status" value="1"/>
</dbReference>
<dbReference type="RefSeq" id="WP_326508444.1">
    <property type="nucleotide sequence ID" value="NZ_JAWIIV010000021.1"/>
</dbReference>
<name>A0ABU6JDN9_9BURK</name>
<proteinExistence type="predicted"/>
<dbReference type="EMBL" id="JAWIIV010000021">
    <property type="protein sequence ID" value="MEC4721759.1"/>
    <property type="molecule type" value="Genomic_DNA"/>
</dbReference>
<evidence type="ECO:0000313" key="3">
    <source>
        <dbReference type="Proteomes" id="UP001352263"/>
    </source>
</evidence>
<organism evidence="2 3">
    <name type="scientific">Noviherbaspirillum album</name>
    <dbReference type="NCBI Taxonomy" id="3080276"/>
    <lineage>
        <taxon>Bacteria</taxon>
        <taxon>Pseudomonadati</taxon>
        <taxon>Pseudomonadota</taxon>
        <taxon>Betaproteobacteria</taxon>
        <taxon>Burkholderiales</taxon>
        <taxon>Oxalobacteraceae</taxon>
        <taxon>Noviherbaspirillum</taxon>
    </lineage>
</organism>